<dbReference type="SUPFAM" id="SSF56529">
    <property type="entry name" value="FAH"/>
    <property type="match status" value="1"/>
</dbReference>
<dbReference type="Proteomes" id="UP000196138">
    <property type="component" value="Chromosome"/>
</dbReference>
<dbReference type="PANTHER" id="PTHR30143:SF0">
    <property type="entry name" value="2-KETO-4-PENTENOATE HYDRATASE"/>
    <property type="match status" value="1"/>
</dbReference>
<evidence type="ECO:0000313" key="3">
    <source>
        <dbReference type="EMBL" id="ARU06547.1"/>
    </source>
</evidence>
<dbReference type="Pfam" id="PF01557">
    <property type="entry name" value="FAA_hydrolase"/>
    <property type="match status" value="1"/>
</dbReference>
<dbReference type="GO" id="GO:0005737">
    <property type="term" value="C:cytoplasm"/>
    <property type="evidence" value="ECO:0007669"/>
    <property type="project" value="TreeGrafter"/>
</dbReference>
<feature type="domain" description="Fumarylacetoacetase-like C-terminal" evidence="2">
    <location>
        <begin position="98"/>
        <end position="264"/>
    </location>
</feature>
<sequence>MLPKEQITSLAAQLQHAQQTRTPMAQLSAQWPDLTVDEAYAISRAWGTLRHDEGRSLRGYKIAMTSRATQAMYGASEPAIGWLYDDMVFDNGSSLPADRFIAANVELELAFIIGKPLQGPRVTAFDVLAATDCIVPSFEIVDARVQQLHPQTKAPRTLVDLVSDNSVAAGAMLGGHPTRPTELNLPWVGAMLYKNGAIEDTGLAATVMSHPAKSVAWLANRLSQWGEKLEPGQIVLSGTLIRPVPVRAGDVMQGDFGPLGQVAWRLV</sequence>
<dbReference type="GO" id="GO:0008684">
    <property type="term" value="F:2-oxopent-4-enoate hydratase activity"/>
    <property type="evidence" value="ECO:0007669"/>
    <property type="project" value="TreeGrafter"/>
</dbReference>
<evidence type="ECO:0000259" key="2">
    <source>
        <dbReference type="Pfam" id="PF01557"/>
    </source>
</evidence>
<dbReference type="OrthoDB" id="9792137at2"/>
<dbReference type="KEGG" id="cser:CCO03_00570"/>
<dbReference type="EMBL" id="CP021455">
    <property type="protein sequence ID" value="ARU06547.1"/>
    <property type="molecule type" value="Genomic_DNA"/>
</dbReference>
<proteinExistence type="predicted"/>
<evidence type="ECO:0000313" key="4">
    <source>
        <dbReference type="Proteomes" id="UP000196138"/>
    </source>
</evidence>
<dbReference type="AlphaFoldDB" id="A0A1Y0ESB4"/>
<reference evidence="3 4" key="1">
    <citation type="submission" date="2017-05" db="EMBL/GenBank/DDBJ databases">
        <authorList>
            <person name="Song R."/>
            <person name="Chenine A.L."/>
            <person name="Ruprecht R.M."/>
        </authorList>
    </citation>
    <scope>NUCLEOTIDE SEQUENCE [LARGE SCALE GENOMIC DNA]</scope>
    <source>
        <strain evidence="3 4">DSM 26136</strain>
    </source>
</reference>
<keyword evidence="4" id="KW-1185">Reference proteome</keyword>
<accession>A0A1Y0ESB4</accession>
<keyword evidence="1" id="KW-0456">Lyase</keyword>
<dbReference type="RefSeq" id="WP_087283869.1">
    <property type="nucleotide sequence ID" value="NZ_CP021455.1"/>
</dbReference>
<dbReference type="InterPro" id="IPR011234">
    <property type="entry name" value="Fumarylacetoacetase-like_C"/>
</dbReference>
<organism evidence="3 4">
    <name type="scientific">Comamonas serinivorans</name>
    <dbReference type="NCBI Taxonomy" id="1082851"/>
    <lineage>
        <taxon>Bacteria</taxon>
        <taxon>Pseudomonadati</taxon>
        <taxon>Pseudomonadota</taxon>
        <taxon>Betaproteobacteria</taxon>
        <taxon>Burkholderiales</taxon>
        <taxon>Comamonadaceae</taxon>
        <taxon>Comamonas</taxon>
    </lineage>
</organism>
<dbReference type="PANTHER" id="PTHR30143">
    <property type="entry name" value="ACID HYDRATASE"/>
    <property type="match status" value="1"/>
</dbReference>
<dbReference type="InterPro" id="IPR036663">
    <property type="entry name" value="Fumarylacetoacetase_C_sf"/>
</dbReference>
<protein>
    <submittedName>
        <fullName evidence="3">2-oxo-hepta-3-ene-1,7-dioic acid hydratase</fullName>
    </submittedName>
</protein>
<dbReference type="InterPro" id="IPR050772">
    <property type="entry name" value="Hydratase-Decarb/MhpD_sf"/>
</dbReference>
<evidence type="ECO:0000256" key="1">
    <source>
        <dbReference type="ARBA" id="ARBA00023239"/>
    </source>
</evidence>
<gene>
    <name evidence="3" type="ORF">CCO03_00570</name>
</gene>
<name>A0A1Y0ESB4_9BURK</name>
<dbReference type="Gene3D" id="3.90.850.10">
    <property type="entry name" value="Fumarylacetoacetase-like, C-terminal domain"/>
    <property type="match status" value="1"/>
</dbReference>